<reference evidence="3" key="1">
    <citation type="submission" date="2025-08" db="UniProtKB">
        <authorList>
            <consortium name="RefSeq"/>
        </authorList>
    </citation>
    <scope>IDENTIFICATION</scope>
</reference>
<organism evidence="2 3">
    <name type="scientific">Microcaecilia unicolor</name>
    <dbReference type="NCBI Taxonomy" id="1415580"/>
    <lineage>
        <taxon>Eukaryota</taxon>
        <taxon>Metazoa</taxon>
        <taxon>Chordata</taxon>
        <taxon>Craniata</taxon>
        <taxon>Vertebrata</taxon>
        <taxon>Euteleostomi</taxon>
        <taxon>Amphibia</taxon>
        <taxon>Gymnophiona</taxon>
        <taxon>Siphonopidae</taxon>
        <taxon>Microcaecilia</taxon>
    </lineage>
</organism>
<sequence>MKDSMGEQDEAGQPEKAEMEEEVDDEKMFEPLCDRLLSALSLLQTSLSEMLDVKDEIMSHMLPSSLQAQLAITSGRLFRRVSDLSVLSMELVRLVQLYSTPWEKKKEILAKLHSNYERKKNQLSVAIRRLQLLEGRFQQIAQLQTIGNWEKLFVRLMSTQSVGRRWKYRIESLRRKAGSGDDLTPCTESSQPLYETTGGSEEEEEEEENISVEELSAQGDGTPLFIETMETGVQADKETQDKETWTGDPLTQRYLCASVSGLQGVSGKGLFCFLTFKEKRRQIKLTITNSQQCSMHLEKGTWISVEEKGLTCPVSILNNNSSGVLRKCPHTPSHKAFMEAETASGLSGAEEVKFELAGCAGLGEANTLEVLLYRETEGVIAVGELSISQDLCEVQTFKVSLHPGQSTSQRKKPLLSPQISLFLSLHTQEETVPLQMDCTTQAWSLEDIVMEATGIDLRYISREELKKLLEPAPDQLEATTSPLSFTAIQPQYQNRSTSPFPLCSLEQGDASRSQKLIQGLDRK</sequence>
<feature type="region of interest" description="Disordered" evidence="1">
    <location>
        <begin position="1"/>
        <end position="24"/>
    </location>
</feature>
<dbReference type="InParanoid" id="A0A6P7XWV8"/>
<feature type="compositionally biased region" description="Polar residues" evidence="1">
    <location>
        <begin position="186"/>
        <end position="199"/>
    </location>
</feature>
<dbReference type="RefSeq" id="XP_030057018.1">
    <property type="nucleotide sequence ID" value="XM_030201158.1"/>
</dbReference>
<dbReference type="KEGG" id="muo:115468960"/>
<dbReference type="OrthoDB" id="2157345at2759"/>
<accession>A0A6P7XWV8</accession>
<protein>
    <submittedName>
        <fullName evidence="3">Uncharacterized protein LOC115468960</fullName>
    </submittedName>
</protein>
<feature type="region of interest" description="Disordered" evidence="1">
    <location>
        <begin position="491"/>
        <end position="523"/>
    </location>
</feature>
<keyword evidence="2" id="KW-1185">Reference proteome</keyword>
<dbReference type="GeneID" id="115468960"/>
<dbReference type="AlphaFoldDB" id="A0A6P7XWV8"/>
<name>A0A6P7XWV8_9AMPH</name>
<proteinExistence type="predicted"/>
<feature type="region of interest" description="Disordered" evidence="1">
    <location>
        <begin position="177"/>
        <end position="207"/>
    </location>
</feature>
<evidence type="ECO:0000313" key="3">
    <source>
        <dbReference type="RefSeq" id="XP_030057018.1"/>
    </source>
</evidence>
<dbReference type="Proteomes" id="UP000515156">
    <property type="component" value="Chromosome 4"/>
</dbReference>
<evidence type="ECO:0000313" key="2">
    <source>
        <dbReference type="Proteomes" id="UP000515156"/>
    </source>
</evidence>
<evidence type="ECO:0000256" key="1">
    <source>
        <dbReference type="SAM" id="MobiDB-lite"/>
    </source>
</evidence>
<gene>
    <name evidence="3" type="primary">LOC115468960</name>
</gene>